<feature type="compositionally biased region" description="Basic and acidic residues" evidence="1">
    <location>
        <begin position="427"/>
        <end position="438"/>
    </location>
</feature>
<protein>
    <submittedName>
        <fullName evidence="2">Uncharacterized protein</fullName>
    </submittedName>
</protein>
<dbReference type="EMBL" id="CP001631">
    <property type="protein sequence ID" value="ACU53869.1"/>
    <property type="molecule type" value="Genomic_DNA"/>
</dbReference>
<feature type="compositionally biased region" description="Basic and acidic residues" evidence="1">
    <location>
        <begin position="104"/>
        <end position="138"/>
    </location>
</feature>
<dbReference type="AlphaFoldDB" id="C7LYR1"/>
<dbReference type="KEGG" id="afo:Afer_0924"/>
<gene>
    <name evidence="2" type="ordered locus">Afer_0924</name>
</gene>
<dbReference type="HOGENOM" id="CLU_552857_0_0_11"/>
<dbReference type="STRING" id="525909.Afer_0924"/>
<evidence type="ECO:0000256" key="1">
    <source>
        <dbReference type="SAM" id="MobiDB-lite"/>
    </source>
</evidence>
<dbReference type="Proteomes" id="UP000000771">
    <property type="component" value="Chromosome"/>
</dbReference>
<evidence type="ECO:0000313" key="2">
    <source>
        <dbReference type="EMBL" id="ACU53869.1"/>
    </source>
</evidence>
<dbReference type="eggNOG" id="ENOG5033UPX">
    <property type="taxonomic scope" value="Bacteria"/>
</dbReference>
<evidence type="ECO:0000313" key="3">
    <source>
        <dbReference type="Proteomes" id="UP000000771"/>
    </source>
</evidence>
<organism evidence="2 3">
    <name type="scientific">Acidimicrobium ferrooxidans (strain DSM 10331 / JCM 15462 / NBRC 103882 / ICP)</name>
    <dbReference type="NCBI Taxonomy" id="525909"/>
    <lineage>
        <taxon>Bacteria</taxon>
        <taxon>Bacillati</taxon>
        <taxon>Actinomycetota</taxon>
        <taxon>Acidimicrobiia</taxon>
        <taxon>Acidimicrobiales</taxon>
        <taxon>Acidimicrobiaceae</taxon>
        <taxon>Acidimicrobium</taxon>
    </lineage>
</organism>
<accession>C7LYR1</accession>
<sequence>MASRIEVELTSHDAARGEWTWRAVGARHPRGTVPASLVWEGASVGDVARAEIARRLDGIEILSLARPDVAPPRTDRIDIVGSGRAEPPVTIQTVRRERRPGARGTHDRDGRPRQDRRAERRGRPGSNRDQHDQHDQSARAEGATPQRSRRRDARPAQPEAPAAPRLRPRDTHRRAFLESVIPEHRPIAEALVRGGMPEVRAAIARDREAAAHEGRAPAPEEATLKIAEDLLPRVRTATWLDRADAALAIANTVALRDLRSVVASVDPSSKDPSVLDKATTLREVLNRRIAESIERWHAELREAVESGRTVRALRLASRLPDPSARIPDDVERALVEAVDRELIPDTPPERWMVLIDAIANSPIRRAVTATGLPEAAPAELVELAKEQAGRIPSLGRLLGVTMPAPPKPEILARVPKTSRKPRQGSTQRDDAGRGHAESTDAGAATGARQAEPQSLATPDDTLVGAQPEPADAEPDTSTRDIDPATTVAVDETVSAPSPHPAGPHDELAAADAVRDVEDHTIGEPEAAAPSHIDEAVPGDDPSDVSAAEATPTHD</sequence>
<feature type="region of interest" description="Disordered" evidence="1">
    <location>
        <begin position="70"/>
        <end position="172"/>
    </location>
</feature>
<reference evidence="2 3" key="1">
    <citation type="journal article" date="2009" name="Stand. Genomic Sci.">
        <title>Complete genome sequence of Acidimicrobium ferrooxidans type strain (ICP).</title>
        <authorList>
            <person name="Clum A."/>
            <person name="Nolan M."/>
            <person name="Lang E."/>
            <person name="Glavina Del Rio T."/>
            <person name="Tice H."/>
            <person name="Copeland A."/>
            <person name="Cheng J.F."/>
            <person name="Lucas S."/>
            <person name="Chen F."/>
            <person name="Bruce D."/>
            <person name="Goodwin L."/>
            <person name="Pitluck S."/>
            <person name="Ivanova N."/>
            <person name="Mavrommatis K."/>
            <person name="Mikhailova N."/>
            <person name="Pati A."/>
            <person name="Chen A."/>
            <person name="Palaniappan K."/>
            <person name="Goker M."/>
            <person name="Spring S."/>
            <person name="Land M."/>
            <person name="Hauser L."/>
            <person name="Chang Y.J."/>
            <person name="Jeffries C.C."/>
            <person name="Chain P."/>
            <person name="Bristow J."/>
            <person name="Eisen J.A."/>
            <person name="Markowitz V."/>
            <person name="Hugenholtz P."/>
            <person name="Kyrpides N.C."/>
            <person name="Klenk H.P."/>
            <person name="Lapidus A."/>
        </authorList>
    </citation>
    <scope>NUCLEOTIDE SEQUENCE [LARGE SCALE GENOMIC DNA]</scope>
    <source>
        <strain evidence="3">DSM 10331 / JCM 15462 / NBRC 103882 / ICP</strain>
    </source>
</reference>
<keyword evidence="3" id="KW-1185">Reference proteome</keyword>
<name>C7LYR1_ACIFD</name>
<feature type="compositionally biased region" description="Basic and acidic residues" evidence="1">
    <location>
        <begin position="502"/>
        <end position="522"/>
    </location>
</feature>
<feature type="region of interest" description="Disordered" evidence="1">
    <location>
        <begin position="399"/>
        <end position="554"/>
    </location>
</feature>
<dbReference type="RefSeq" id="WP_015798358.1">
    <property type="nucleotide sequence ID" value="NC_013124.1"/>
</dbReference>
<feature type="compositionally biased region" description="Low complexity" evidence="1">
    <location>
        <begin position="155"/>
        <end position="165"/>
    </location>
</feature>
<proteinExistence type="predicted"/>